<feature type="compositionally biased region" description="Pro residues" evidence="1">
    <location>
        <begin position="54"/>
        <end position="65"/>
    </location>
</feature>
<dbReference type="AlphaFoldDB" id="A0A437A1Z8"/>
<feature type="compositionally biased region" description="Basic and acidic residues" evidence="1">
    <location>
        <begin position="207"/>
        <end position="222"/>
    </location>
</feature>
<dbReference type="GeneID" id="93585811"/>
<feature type="compositionally biased region" description="Polar residues" evidence="1">
    <location>
        <begin position="23"/>
        <end position="38"/>
    </location>
</feature>
<evidence type="ECO:0000313" key="3">
    <source>
        <dbReference type="Proteomes" id="UP000283090"/>
    </source>
</evidence>
<feature type="compositionally biased region" description="Basic residues" evidence="1">
    <location>
        <begin position="125"/>
        <end position="142"/>
    </location>
</feature>
<dbReference type="OrthoDB" id="5426671at2759"/>
<reference evidence="2 3" key="1">
    <citation type="submission" date="2019-01" db="EMBL/GenBank/DDBJ databases">
        <title>Intercellular communication is required for trap formation in the nematode-trapping fungus Duddingtonia flagrans.</title>
        <authorList>
            <person name="Youssar L."/>
            <person name="Wernet V."/>
            <person name="Hensel N."/>
            <person name="Hildebrandt H.-G."/>
            <person name="Fischer R."/>
        </authorList>
    </citation>
    <scope>NUCLEOTIDE SEQUENCE [LARGE SCALE GENOMIC DNA]</scope>
    <source>
        <strain evidence="2 3">CBS H-5679</strain>
    </source>
</reference>
<protein>
    <submittedName>
        <fullName evidence="2">Uncharacterized protein</fullName>
    </submittedName>
</protein>
<gene>
    <name evidence="2" type="ORF">DFL_003500</name>
</gene>
<sequence length="237" mass="26598">MFRLPSTCTLLLRRRALQTLNPKMSDTDLSSMGFTSFGKTPKHHQTAPIHANPTPIPSSLPPRPQPQTQQHGDRGFHNHPQPQFHRGRGRGSSNNYRGNFDNRGRGGPHRRGFHSNSNPNQRGGRGGRHHHPYPHRQSHSHHNQQNQDFSTPSYRSKHFGEGLYKPSMNEDPWAVLIQNKQQQSEGVIPTATGAGDIWMGQNATEGEQDKSNWYDKPEDKAADGGGWNADEIDLGDD</sequence>
<evidence type="ECO:0000256" key="1">
    <source>
        <dbReference type="SAM" id="MobiDB-lite"/>
    </source>
</evidence>
<dbReference type="EMBL" id="SAEB01000006">
    <property type="protein sequence ID" value="RVD85169.1"/>
    <property type="molecule type" value="Genomic_DNA"/>
</dbReference>
<dbReference type="VEuPathDB" id="FungiDB:DFL_003500"/>
<dbReference type="Proteomes" id="UP000283090">
    <property type="component" value="Unassembled WGS sequence"/>
</dbReference>
<accession>A0A437A1Z8</accession>
<dbReference type="RefSeq" id="XP_067490713.1">
    <property type="nucleotide sequence ID" value="XM_067632446.1"/>
</dbReference>
<feature type="region of interest" description="Disordered" evidence="1">
    <location>
        <begin position="191"/>
        <end position="237"/>
    </location>
</feature>
<evidence type="ECO:0000313" key="2">
    <source>
        <dbReference type="EMBL" id="RVD85169.1"/>
    </source>
</evidence>
<organism evidence="2 3">
    <name type="scientific">Arthrobotrys flagrans</name>
    <name type="common">Nematode-trapping fungus</name>
    <name type="synonym">Trichothecium flagrans</name>
    <dbReference type="NCBI Taxonomy" id="97331"/>
    <lineage>
        <taxon>Eukaryota</taxon>
        <taxon>Fungi</taxon>
        <taxon>Dikarya</taxon>
        <taxon>Ascomycota</taxon>
        <taxon>Pezizomycotina</taxon>
        <taxon>Orbiliomycetes</taxon>
        <taxon>Orbiliales</taxon>
        <taxon>Orbiliaceae</taxon>
        <taxon>Arthrobotrys</taxon>
    </lineage>
</organism>
<name>A0A437A1Z8_ARTFL</name>
<feature type="region of interest" description="Disordered" evidence="1">
    <location>
        <begin position="23"/>
        <end position="166"/>
    </location>
</feature>
<comment type="caution">
    <text evidence="2">The sequence shown here is derived from an EMBL/GenBank/DDBJ whole genome shotgun (WGS) entry which is preliminary data.</text>
</comment>
<proteinExistence type="predicted"/>
<keyword evidence="3" id="KW-1185">Reference proteome</keyword>